<dbReference type="Gene3D" id="3.40.50.720">
    <property type="entry name" value="NAD(P)-binding Rossmann-like Domain"/>
    <property type="match status" value="1"/>
</dbReference>
<feature type="binding site" evidence="10">
    <location>
        <begin position="152"/>
        <end position="157"/>
    </location>
    <ligand>
        <name>NADP(+)</name>
        <dbReference type="ChEBI" id="CHEBI:58349"/>
    </ligand>
</feature>
<dbReference type="FunFam" id="3.40.50.720:FF:000086">
    <property type="entry name" value="Quinate/shikimate dehydrogenase"/>
    <property type="match status" value="1"/>
</dbReference>
<dbReference type="RefSeq" id="WP_015326215.1">
    <property type="nucleotide sequence ID" value="NC_019978.1"/>
</dbReference>
<feature type="binding site" evidence="10">
    <location>
        <position position="228"/>
    </location>
    <ligand>
        <name>shikimate</name>
        <dbReference type="ChEBI" id="CHEBI:36208"/>
    </ligand>
</feature>
<dbReference type="InterPro" id="IPR006151">
    <property type="entry name" value="Shikm_DH/Glu-tRNA_Rdtase"/>
</dbReference>
<evidence type="ECO:0000313" key="15">
    <source>
        <dbReference type="Proteomes" id="UP000010880"/>
    </source>
</evidence>
<feature type="binding site" evidence="10">
    <location>
        <begin position="128"/>
        <end position="132"/>
    </location>
    <ligand>
        <name>NADP(+)</name>
        <dbReference type="ChEBI" id="CHEBI:58349"/>
    </ligand>
</feature>
<dbReference type="GO" id="GO:0030266">
    <property type="term" value="F:quinate 3-dehydrogenase (NAD+) activity"/>
    <property type="evidence" value="ECO:0007669"/>
    <property type="project" value="UniProtKB-EC"/>
</dbReference>
<dbReference type="Gene3D" id="3.40.50.10860">
    <property type="entry name" value="Leucine Dehydrogenase, chain A, domain 1"/>
    <property type="match status" value="1"/>
</dbReference>
<name>L0K808_HALHC</name>
<evidence type="ECO:0000256" key="10">
    <source>
        <dbReference type="HAMAP-Rule" id="MF_00222"/>
    </source>
</evidence>
<evidence type="ECO:0000256" key="5">
    <source>
        <dbReference type="ARBA" id="ARBA00023141"/>
    </source>
</evidence>
<keyword evidence="2 10" id="KW-0028">Amino-acid biosynthesis</keyword>
<keyword evidence="5 10" id="KW-0057">Aromatic amino acid biosynthesis</keyword>
<feature type="binding site" evidence="10">
    <location>
        <position position="249"/>
    </location>
    <ligand>
        <name>NADP(+)</name>
        <dbReference type="ChEBI" id="CHEBI:58349"/>
    </ligand>
</feature>
<dbReference type="NCBIfam" id="TIGR00507">
    <property type="entry name" value="aroE"/>
    <property type="match status" value="1"/>
</dbReference>
<dbReference type="InterPro" id="IPR013708">
    <property type="entry name" value="Shikimate_DH-bd_N"/>
</dbReference>
<feature type="binding site" evidence="10">
    <location>
        <begin position="16"/>
        <end position="18"/>
    </location>
    <ligand>
        <name>shikimate</name>
        <dbReference type="ChEBI" id="CHEBI:36208"/>
    </ligand>
</feature>
<reference evidence="15" key="1">
    <citation type="submission" date="2012-02" db="EMBL/GenBank/DDBJ databases">
        <title>The complete genome of Halobacteroides halobius DSM 5150.</title>
        <authorList>
            <person name="Lucas S."/>
            <person name="Copeland A."/>
            <person name="Lapidus A."/>
            <person name="Glavina del Rio T."/>
            <person name="Dalin E."/>
            <person name="Tice H."/>
            <person name="Bruce D."/>
            <person name="Goodwin L."/>
            <person name="Pitluck S."/>
            <person name="Peters L."/>
            <person name="Mikhailova N."/>
            <person name="Gu W."/>
            <person name="Kyrpides N."/>
            <person name="Mavromatis K."/>
            <person name="Ivanova N."/>
            <person name="Brettin T."/>
            <person name="Detter J.C."/>
            <person name="Han C."/>
            <person name="Larimer F."/>
            <person name="Land M."/>
            <person name="Hauser L."/>
            <person name="Markowitz V."/>
            <person name="Cheng J.-F."/>
            <person name="Hugenholtz P."/>
            <person name="Woyke T."/>
            <person name="Wu D."/>
            <person name="Tindall B."/>
            <person name="Pomrenke H."/>
            <person name="Brambilla E."/>
            <person name="Klenk H.-P."/>
            <person name="Eisen J.A."/>
        </authorList>
    </citation>
    <scope>NUCLEOTIDE SEQUENCE [LARGE SCALE GENOMIC DNA]</scope>
    <source>
        <strain evidence="15">ATCC 35273 / DSM 5150 / MD-1</strain>
    </source>
</reference>
<evidence type="ECO:0000256" key="4">
    <source>
        <dbReference type="ARBA" id="ARBA00023002"/>
    </source>
</evidence>
<dbReference type="eggNOG" id="COG0169">
    <property type="taxonomic scope" value="Bacteria"/>
</dbReference>
<dbReference type="GO" id="GO:0019632">
    <property type="term" value="P:shikimate metabolic process"/>
    <property type="evidence" value="ECO:0007669"/>
    <property type="project" value="InterPro"/>
</dbReference>
<dbReference type="InterPro" id="IPR022893">
    <property type="entry name" value="Shikimate_DH_fam"/>
</dbReference>
<protein>
    <recommendedName>
        <fullName evidence="10">Shikimate dehydrogenase (NADP(+))</fullName>
        <shortName evidence="10">SDH</shortName>
        <ecNumber evidence="10">1.1.1.25</ecNumber>
    </recommendedName>
</protein>
<comment type="catalytic activity">
    <reaction evidence="6 10">
        <text>shikimate + NADP(+) = 3-dehydroshikimate + NADPH + H(+)</text>
        <dbReference type="Rhea" id="RHEA:17737"/>
        <dbReference type="ChEBI" id="CHEBI:15378"/>
        <dbReference type="ChEBI" id="CHEBI:16630"/>
        <dbReference type="ChEBI" id="CHEBI:36208"/>
        <dbReference type="ChEBI" id="CHEBI:57783"/>
        <dbReference type="ChEBI" id="CHEBI:58349"/>
        <dbReference type="EC" id="1.1.1.25"/>
    </reaction>
</comment>
<dbReference type="CDD" id="cd01065">
    <property type="entry name" value="NAD_bind_Shikimate_DH"/>
    <property type="match status" value="1"/>
</dbReference>
<dbReference type="Pfam" id="PF18317">
    <property type="entry name" value="SDH_C"/>
    <property type="match status" value="1"/>
</dbReference>
<evidence type="ECO:0000256" key="9">
    <source>
        <dbReference type="ARBA" id="ARBA00060613"/>
    </source>
</evidence>
<dbReference type="InterPro" id="IPR046346">
    <property type="entry name" value="Aminoacid_DH-like_N_sf"/>
</dbReference>
<evidence type="ECO:0000259" key="11">
    <source>
        <dbReference type="Pfam" id="PF01488"/>
    </source>
</evidence>
<dbReference type="InterPro" id="IPR041121">
    <property type="entry name" value="SDH_C"/>
</dbReference>
<dbReference type="NCBIfam" id="NF001319">
    <property type="entry name" value="PRK00258.3-3"/>
    <property type="match status" value="1"/>
</dbReference>
<feature type="binding site" evidence="10">
    <location>
        <position position="88"/>
    </location>
    <ligand>
        <name>shikimate</name>
        <dbReference type="ChEBI" id="CHEBI:36208"/>
    </ligand>
</feature>
<evidence type="ECO:0000256" key="6">
    <source>
        <dbReference type="ARBA" id="ARBA00049442"/>
    </source>
</evidence>
<feature type="binding site" evidence="10">
    <location>
        <position position="63"/>
    </location>
    <ligand>
        <name>shikimate</name>
        <dbReference type="ChEBI" id="CHEBI:36208"/>
    </ligand>
</feature>
<dbReference type="GO" id="GO:0009073">
    <property type="term" value="P:aromatic amino acid family biosynthetic process"/>
    <property type="evidence" value="ECO:0007669"/>
    <property type="project" value="UniProtKB-KW"/>
</dbReference>
<dbReference type="Pfam" id="PF01488">
    <property type="entry name" value="Shikimate_DH"/>
    <property type="match status" value="1"/>
</dbReference>
<keyword evidence="4 10" id="KW-0560">Oxidoreductase</keyword>
<feature type="binding site" evidence="10">
    <location>
        <position position="226"/>
    </location>
    <ligand>
        <name>NADP(+)</name>
        <dbReference type="ChEBI" id="CHEBI:58349"/>
    </ligand>
</feature>
<evidence type="ECO:0000256" key="2">
    <source>
        <dbReference type="ARBA" id="ARBA00022605"/>
    </source>
</evidence>
<comment type="catalytic activity">
    <reaction evidence="7">
        <text>L-quinate + NAD(+) = 3-dehydroquinate + NADH + H(+)</text>
        <dbReference type="Rhea" id="RHEA:22364"/>
        <dbReference type="ChEBI" id="CHEBI:15378"/>
        <dbReference type="ChEBI" id="CHEBI:29751"/>
        <dbReference type="ChEBI" id="CHEBI:32364"/>
        <dbReference type="ChEBI" id="CHEBI:57540"/>
        <dbReference type="ChEBI" id="CHEBI:57945"/>
        <dbReference type="EC" id="1.1.1.24"/>
    </reaction>
</comment>
<feature type="binding site" evidence="10">
    <location>
        <position position="256"/>
    </location>
    <ligand>
        <name>shikimate</name>
        <dbReference type="ChEBI" id="CHEBI:36208"/>
    </ligand>
</feature>
<feature type="binding site" evidence="10">
    <location>
        <position position="103"/>
    </location>
    <ligand>
        <name>shikimate</name>
        <dbReference type="ChEBI" id="CHEBI:36208"/>
    </ligand>
</feature>
<feature type="domain" description="Shikimate dehydrogenase substrate binding N-terminal" evidence="12">
    <location>
        <begin position="8"/>
        <end position="90"/>
    </location>
</feature>
<dbReference type="EC" id="1.1.1.25" evidence="10"/>
<comment type="similarity">
    <text evidence="10">Belongs to the shikimate dehydrogenase family.</text>
</comment>
<dbReference type="NCBIfam" id="NF001314">
    <property type="entry name" value="PRK00258.2-2"/>
    <property type="match status" value="1"/>
</dbReference>
<dbReference type="InterPro" id="IPR011342">
    <property type="entry name" value="Shikimate_DH"/>
</dbReference>
<dbReference type="AlphaFoldDB" id="L0K808"/>
<evidence type="ECO:0000256" key="3">
    <source>
        <dbReference type="ARBA" id="ARBA00022857"/>
    </source>
</evidence>
<dbReference type="SUPFAM" id="SSF53223">
    <property type="entry name" value="Aminoacid dehydrogenase-like, N-terminal domain"/>
    <property type="match status" value="1"/>
</dbReference>
<comment type="pathway">
    <text evidence="1 10">Metabolic intermediate biosynthesis; chorismate biosynthesis; chorismate from D-erythrose 4-phosphate and phosphoenolpyruvate: step 4/7.</text>
</comment>
<organism evidence="14 15">
    <name type="scientific">Halobacteroides halobius (strain ATCC 35273 / DSM 5150 / MD-1)</name>
    <dbReference type="NCBI Taxonomy" id="748449"/>
    <lineage>
        <taxon>Bacteria</taxon>
        <taxon>Bacillati</taxon>
        <taxon>Bacillota</taxon>
        <taxon>Clostridia</taxon>
        <taxon>Halanaerobiales</taxon>
        <taxon>Halobacteroidaceae</taxon>
        <taxon>Halobacteroides</taxon>
    </lineage>
</organism>
<dbReference type="EMBL" id="CP003359">
    <property type="protein sequence ID" value="AGB40489.1"/>
    <property type="molecule type" value="Genomic_DNA"/>
</dbReference>
<comment type="caution">
    <text evidence="10">Lacks conserved residue(s) required for the propagation of feature annotation.</text>
</comment>
<dbReference type="GO" id="GO:0008652">
    <property type="term" value="P:amino acid biosynthetic process"/>
    <property type="evidence" value="ECO:0007669"/>
    <property type="project" value="UniProtKB-KW"/>
</dbReference>
<dbReference type="KEGG" id="hhl:Halha_0515"/>
<feature type="active site" description="Proton acceptor" evidence="10">
    <location>
        <position position="67"/>
    </location>
</feature>
<dbReference type="Proteomes" id="UP000010880">
    <property type="component" value="Chromosome"/>
</dbReference>
<evidence type="ECO:0000313" key="14">
    <source>
        <dbReference type="EMBL" id="AGB40489.1"/>
    </source>
</evidence>
<dbReference type="STRING" id="748449.Halha_0515"/>
<evidence type="ECO:0000256" key="1">
    <source>
        <dbReference type="ARBA" id="ARBA00004871"/>
    </source>
</evidence>
<dbReference type="HAMAP" id="MF_00222">
    <property type="entry name" value="Shikimate_DH_AroE"/>
    <property type="match status" value="1"/>
</dbReference>
<dbReference type="HOGENOM" id="CLU_044063_4_1_9"/>
<comment type="catalytic activity">
    <reaction evidence="8">
        <text>shikimate + NAD(+) = 3-dehydroshikimate + NADH + H(+)</text>
        <dbReference type="Rhea" id="RHEA:17741"/>
        <dbReference type="ChEBI" id="CHEBI:15378"/>
        <dbReference type="ChEBI" id="CHEBI:16630"/>
        <dbReference type="ChEBI" id="CHEBI:36208"/>
        <dbReference type="ChEBI" id="CHEBI:57540"/>
        <dbReference type="ChEBI" id="CHEBI:57945"/>
    </reaction>
</comment>
<feature type="domain" description="Quinate/shikimate 5-dehydrogenase/glutamyl-tRNA reductase" evidence="11">
    <location>
        <begin position="118"/>
        <end position="198"/>
    </location>
</feature>
<comment type="pathway">
    <text evidence="9">Aromatic compound metabolism; 3,4-dihydroxybenzoate biosynthesis; 3-dehydroquinate from D-quinate (NAD(+) route).</text>
</comment>
<dbReference type="SUPFAM" id="SSF51735">
    <property type="entry name" value="NAD(P)-binding Rossmann-fold domains"/>
    <property type="match status" value="1"/>
</dbReference>
<gene>
    <name evidence="10" type="primary">aroE</name>
    <name evidence="14" type="ordered locus">Halha_0515</name>
</gene>
<dbReference type="PANTHER" id="PTHR21089">
    <property type="entry name" value="SHIKIMATE DEHYDROGENASE"/>
    <property type="match status" value="1"/>
</dbReference>
<comment type="function">
    <text evidence="10">Involved in the biosynthesis of the chorismate, which leads to the biosynthesis of aromatic amino acids. Catalyzes the reversible NADPH linked reduction of 3-dehydroshikimate (DHSA) to yield shikimate (SA).</text>
</comment>
<dbReference type="GO" id="GO:0050661">
    <property type="term" value="F:NADP binding"/>
    <property type="evidence" value="ECO:0007669"/>
    <property type="project" value="InterPro"/>
</dbReference>
<keyword evidence="15" id="KW-1185">Reference proteome</keyword>
<sequence length="286" mass="31184">MNKQLTGLFGYPVEHSLSPAMHNAAFKELGLNSTYLPFAVKPDNLKEAVRGIKALNIKGVNLTIPHKQKVISYLDQLSNEAKLIGAVNTIENQEGKLIGHNTDGRGYIRALQEEAKFNPSGKKVLVIGAGGAARAVAFQLSLEGINELYIANRTIEKAKGLVKDIKTKVSLNQVQPLPLSDNKLADIIKKLDLIIDTTPVGMHPQTDVEPVISAKLLHSNLLVSDLVYNPQETVLLQEAKKVGAETLSGLGMLLYQGVIAFEIWTGKKAPKKVMRRALEEGLKNNI</sequence>
<dbReference type="InterPro" id="IPR036291">
    <property type="entry name" value="NAD(P)-bd_dom_sf"/>
</dbReference>
<evidence type="ECO:0000259" key="13">
    <source>
        <dbReference type="Pfam" id="PF18317"/>
    </source>
</evidence>
<dbReference type="Pfam" id="PF08501">
    <property type="entry name" value="Shikimate_dh_N"/>
    <property type="match status" value="1"/>
</dbReference>
<dbReference type="PANTHER" id="PTHR21089:SF1">
    <property type="entry name" value="BIFUNCTIONAL 3-DEHYDROQUINATE DEHYDRATASE_SHIKIMATE DEHYDROGENASE, CHLOROPLASTIC"/>
    <property type="match status" value="1"/>
</dbReference>
<dbReference type="GO" id="GO:0009423">
    <property type="term" value="P:chorismate biosynthetic process"/>
    <property type="evidence" value="ECO:0007669"/>
    <property type="project" value="UniProtKB-UniRule"/>
</dbReference>
<comment type="subunit">
    <text evidence="10">Homodimer.</text>
</comment>
<dbReference type="GO" id="GO:0052734">
    <property type="term" value="F:shikimate 3-dehydrogenase (NAD+) activity"/>
    <property type="evidence" value="ECO:0007669"/>
    <property type="project" value="RHEA"/>
</dbReference>
<dbReference type="GO" id="GO:0004764">
    <property type="term" value="F:shikimate 3-dehydrogenase (NADP+) activity"/>
    <property type="evidence" value="ECO:0007669"/>
    <property type="project" value="UniProtKB-UniRule"/>
</dbReference>
<evidence type="ECO:0000256" key="8">
    <source>
        <dbReference type="ARBA" id="ARBA00052329"/>
    </source>
</evidence>
<dbReference type="FunFam" id="3.40.50.10860:FF:000004">
    <property type="entry name" value="Quinate/shikimate dehydrogenase"/>
    <property type="match status" value="1"/>
</dbReference>
<proteinExistence type="inferred from homology"/>
<evidence type="ECO:0000259" key="12">
    <source>
        <dbReference type="Pfam" id="PF08501"/>
    </source>
</evidence>
<accession>L0K808</accession>
<dbReference type="PATRIC" id="fig|748449.3.peg.478"/>
<evidence type="ECO:0000256" key="7">
    <source>
        <dbReference type="ARBA" id="ARBA00051639"/>
    </source>
</evidence>
<dbReference type="UniPathway" id="UPA00053">
    <property type="reaction ID" value="UER00087"/>
</dbReference>
<feature type="domain" description="SDH C-terminal" evidence="13">
    <location>
        <begin position="249"/>
        <end position="279"/>
    </location>
</feature>
<keyword evidence="3 10" id="KW-0521">NADP</keyword>